<evidence type="ECO:0000313" key="2">
    <source>
        <dbReference type="Proteomes" id="UP000268658"/>
    </source>
</evidence>
<dbReference type="OrthoDB" id="5317164at2"/>
<dbReference type="Pfam" id="PF07690">
    <property type="entry name" value="MFS_1"/>
    <property type="match status" value="1"/>
</dbReference>
<organism evidence="1 2">
    <name type="scientific">Actinomyces viscosus</name>
    <dbReference type="NCBI Taxonomy" id="1656"/>
    <lineage>
        <taxon>Bacteria</taxon>
        <taxon>Bacillati</taxon>
        <taxon>Actinomycetota</taxon>
        <taxon>Actinomycetes</taxon>
        <taxon>Actinomycetales</taxon>
        <taxon>Actinomycetaceae</taxon>
        <taxon>Actinomyces</taxon>
    </lineage>
</organism>
<sequence>MNATAGLPRRAWLMLIVVGFLSFCAVLRAPVGVIPPLLTRLGQDLGMGEVTRGALTSVPILCFGLLTPLASLVVRRVGVNTAGLLTLGMALAGALLRSAGTTWAAFAGTVIIGAGLTVGNLVAPMVIGRDFWHRTALMTGLYSSTCNVIVTAATALAVPLALVIGWQGSAATWTAIPVLLAGAMWIWVFPPGGRAPRQSLRERSGMTSWVTEHSLARPTSSTGPAVWRRPLTWVMAVAFAAQTFSYYAVSSWLPTALADELAMTEAAAGAAASVFSLLGIVGPLLVPVMFETLGWPSGRVLGAICACWLTLPVCLVVAPAHWLVPCMLSGIAQGAFFAALFTLVIRRSKSVNETRQTTALIQTTGYCVAAVGPVVMGWVHERSGGWVAPFAMVVGVLVLMTACSQIAARTGEPDPSERAVAAGARQGEKQAGAYGGAA</sequence>
<dbReference type="RefSeq" id="WP_126413254.1">
    <property type="nucleotide sequence ID" value="NZ_JASPER010000027.1"/>
</dbReference>
<dbReference type="InterPro" id="IPR052524">
    <property type="entry name" value="MFS_Cyanate_Porter"/>
</dbReference>
<name>A0A448PI67_ACTVI</name>
<dbReference type="GO" id="GO:0022857">
    <property type="term" value="F:transmembrane transporter activity"/>
    <property type="evidence" value="ECO:0007669"/>
    <property type="project" value="InterPro"/>
</dbReference>
<proteinExistence type="predicted"/>
<accession>A0A448PI67</accession>
<dbReference type="Proteomes" id="UP000268658">
    <property type="component" value="Chromosome"/>
</dbReference>
<dbReference type="EMBL" id="LR134477">
    <property type="protein sequence ID" value="VEI14625.1"/>
    <property type="molecule type" value="Genomic_DNA"/>
</dbReference>
<dbReference type="PANTHER" id="PTHR23523:SF2">
    <property type="entry name" value="2-NITROIMIDAZOLE TRANSPORTER"/>
    <property type="match status" value="1"/>
</dbReference>
<gene>
    <name evidence="1" type="primary">yeaN_1</name>
    <name evidence="1" type="ORF">NCTC10951_00495</name>
</gene>
<dbReference type="AlphaFoldDB" id="A0A448PI67"/>
<dbReference type="InterPro" id="IPR036259">
    <property type="entry name" value="MFS_trans_sf"/>
</dbReference>
<dbReference type="PANTHER" id="PTHR23523">
    <property type="match status" value="1"/>
</dbReference>
<protein>
    <submittedName>
        <fullName evidence="1">Inner membrane transport protein YeaN</fullName>
    </submittedName>
</protein>
<dbReference type="KEGG" id="avc:NCTC10951_00495"/>
<dbReference type="Gene3D" id="1.20.1250.20">
    <property type="entry name" value="MFS general substrate transporter like domains"/>
    <property type="match status" value="1"/>
</dbReference>
<dbReference type="SUPFAM" id="SSF103473">
    <property type="entry name" value="MFS general substrate transporter"/>
    <property type="match status" value="1"/>
</dbReference>
<reference evidence="1 2" key="1">
    <citation type="submission" date="2018-12" db="EMBL/GenBank/DDBJ databases">
        <authorList>
            <consortium name="Pathogen Informatics"/>
        </authorList>
    </citation>
    <scope>NUCLEOTIDE SEQUENCE [LARGE SCALE GENOMIC DNA]</scope>
    <source>
        <strain evidence="1 2">NCTC10951</strain>
    </source>
</reference>
<dbReference type="InterPro" id="IPR011701">
    <property type="entry name" value="MFS"/>
</dbReference>
<evidence type="ECO:0000313" key="1">
    <source>
        <dbReference type="EMBL" id="VEI14625.1"/>
    </source>
</evidence>